<name>A0A6N2M2E0_SALVM</name>
<evidence type="ECO:0000313" key="2">
    <source>
        <dbReference type="EMBL" id="VFU47704.1"/>
    </source>
</evidence>
<dbReference type="AlphaFoldDB" id="A0A6N2M2E0"/>
<feature type="compositionally biased region" description="Basic and acidic residues" evidence="1">
    <location>
        <begin position="160"/>
        <end position="177"/>
    </location>
</feature>
<proteinExistence type="predicted"/>
<feature type="region of interest" description="Disordered" evidence="1">
    <location>
        <begin position="198"/>
        <end position="236"/>
    </location>
</feature>
<organism evidence="2">
    <name type="scientific">Salix viminalis</name>
    <name type="common">Common osier</name>
    <name type="synonym">Basket willow</name>
    <dbReference type="NCBI Taxonomy" id="40686"/>
    <lineage>
        <taxon>Eukaryota</taxon>
        <taxon>Viridiplantae</taxon>
        <taxon>Streptophyta</taxon>
        <taxon>Embryophyta</taxon>
        <taxon>Tracheophyta</taxon>
        <taxon>Spermatophyta</taxon>
        <taxon>Magnoliopsida</taxon>
        <taxon>eudicotyledons</taxon>
        <taxon>Gunneridae</taxon>
        <taxon>Pentapetalae</taxon>
        <taxon>rosids</taxon>
        <taxon>fabids</taxon>
        <taxon>Malpighiales</taxon>
        <taxon>Salicaceae</taxon>
        <taxon>Saliceae</taxon>
        <taxon>Salix</taxon>
    </lineage>
</organism>
<accession>A0A6N2M2E0</accession>
<reference evidence="2" key="1">
    <citation type="submission" date="2019-03" db="EMBL/GenBank/DDBJ databases">
        <authorList>
            <person name="Mank J."/>
            <person name="Almeida P."/>
        </authorList>
    </citation>
    <scope>NUCLEOTIDE SEQUENCE</scope>
    <source>
        <strain evidence="2">78183</strain>
    </source>
</reference>
<feature type="region of interest" description="Disordered" evidence="1">
    <location>
        <begin position="111"/>
        <end position="177"/>
    </location>
</feature>
<feature type="compositionally biased region" description="Polar residues" evidence="1">
    <location>
        <begin position="143"/>
        <end position="157"/>
    </location>
</feature>
<feature type="compositionally biased region" description="Polar residues" evidence="1">
    <location>
        <begin position="22"/>
        <end position="35"/>
    </location>
</feature>
<feature type="region of interest" description="Disordered" evidence="1">
    <location>
        <begin position="1"/>
        <end position="35"/>
    </location>
</feature>
<dbReference type="EMBL" id="CAADRP010001674">
    <property type="protein sequence ID" value="VFU47704.1"/>
    <property type="molecule type" value="Genomic_DNA"/>
</dbReference>
<sequence length="236" mass="25235">MVEPHREELQVCDKDGKDKMRQNTPPSWDQSDDQPQYQNFHAEGLKSLLPVKLPSLLSLSAFSVIIAPTSIIDPSTQKDLNNVAICHLSSLTFSQPLSHFSPCCLEDLGKGKEGQREADGGQEQEVPTPLGNLNKEAKESRQSEPATSNKEPITTQPPAHIHDKAEGSTKLDEAQTGLRCKEKAKGIMEDQMGLGIESMLVSGHTSEGGAEAEASGCSTSAAQARGCSRLGGSLSA</sequence>
<gene>
    <name evidence="2" type="ORF">SVIM_LOCUS307536</name>
</gene>
<protein>
    <submittedName>
        <fullName evidence="2">Uncharacterized protein</fullName>
    </submittedName>
</protein>
<evidence type="ECO:0000256" key="1">
    <source>
        <dbReference type="SAM" id="MobiDB-lite"/>
    </source>
</evidence>
<feature type="compositionally biased region" description="Basic and acidic residues" evidence="1">
    <location>
        <begin position="1"/>
        <end position="21"/>
    </location>
</feature>